<dbReference type="Proteomes" id="UP000628448">
    <property type="component" value="Unassembled WGS sequence"/>
</dbReference>
<sequence>MKLTCMIADDEPLARKGMQEYVQDIEFLDLVAVCENGLQANSFLKTNTVDLILLDIQMPKLSGIEFLKSLQQPPVVIITTAYQEYALEGYELDVVDYLVKPVAFSRFVKAVNKAKDFIALKQKQQPQDASYFYLKVDNRFEKINYDEILLAEALQNYVAIYTADKKMLSYITLAQVEKQLPVNRFIKVHKSYIVALDKIKSIEGNIINIAQHAIPVSRSLKDDVMQKIVFDKLLKK</sequence>
<proteinExistence type="predicted"/>
<dbReference type="PANTHER" id="PTHR37299">
    <property type="entry name" value="TRANSCRIPTIONAL REGULATOR-RELATED"/>
    <property type="match status" value="1"/>
</dbReference>
<dbReference type="SUPFAM" id="SSF52172">
    <property type="entry name" value="CheY-like"/>
    <property type="match status" value="1"/>
</dbReference>
<feature type="domain" description="HTH LytTR-type" evidence="3">
    <location>
        <begin position="132"/>
        <end position="203"/>
    </location>
</feature>
<dbReference type="SMART" id="SM00850">
    <property type="entry name" value="LytTR"/>
    <property type="match status" value="1"/>
</dbReference>
<feature type="domain" description="Response regulatory" evidence="2">
    <location>
        <begin position="4"/>
        <end position="115"/>
    </location>
</feature>
<name>A0A931GWE4_9BACT</name>
<evidence type="ECO:0000259" key="3">
    <source>
        <dbReference type="PROSITE" id="PS50930"/>
    </source>
</evidence>
<dbReference type="AlphaFoldDB" id="A0A931GWE4"/>
<dbReference type="PANTHER" id="PTHR37299:SF1">
    <property type="entry name" value="STAGE 0 SPORULATION PROTEIN A HOMOLOG"/>
    <property type="match status" value="1"/>
</dbReference>
<dbReference type="InterPro" id="IPR046947">
    <property type="entry name" value="LytR-like"/>
</dbReference>
<dbReference type="PROSITE" id="PS50930">
    <property type="entry name" value="HTH_LYTTR"/>
    <property type="match status" value="1"/>
</dbReference>
<reference evidence="4" key="1">
    <citation type="submission" date="2020-11" db="EMBL/GenBank/DDBJ databases">
        <title>Bacterial whole genome sequence for Panacibacter sp. DH6.</title>
        <authorList>
            <person name="Le V."/>
            <person name="Ko S."/>
            <person name="Ahn C.-Y."/>
            <person name="Oh H.-M."/>
        </authorList>
    </citation>
    <scope>NUCLEOTIDE SEQUENCE</scope>
    <source>
        <strain evidence="4">DH6</strain>
    </source>
</reference>
<dbReference type="PROSITE" id="PS50110">
    <property type="entry name" value="RESPONSE_REGULATORY"/>
    <property type="match status" value="1"/>
</dbReference>
<keyword evidence="5" id="KW-1185">Reference proteome</keyword>
<dbReference type="InterPro" id="IPR011006">
    <property type="entry name" value="CheY-like_superfamily"/>
</dbReference>
<evidence type="ECO:0000313" key="5">
    <source>
        <dbReference type="Proteomes" id="UP000628448"/>
    </source>
</evidence>
<gene>
    <name evidence="4" type="ORF">I5907_08275</name>
</gene>
<protein>
    <submittedName>
        <fullName evidence="4">Response regulator transcription factor</fullName>
    </submittedName>
</protein>
<dbReference type="GO" id="GO:0000156">
    <property type="term" value="F:phosphorelay response regulator activity"/>
    <property type="evidence" value="ECO:0007669"/>
    <property type="project" value="InterPro"/>
</dbReference>
<dbReference type="Pfam" id="PF00072">
    <property type="entry name" value="Response_reg"/>
    <property type="match status" value="1"/>
</dbReference>
<dbReference type="Gene3D" id="3.40.50.2300">
    <property type="match status" value="1"/>
</dbReference>
<dbReference type="Gene3D" id="2.40.50.1020">
    <property type="entry name" value="LytTr DNA-binding domain"/>
    <property type="match status" value="1"/>
</dbReference>
<organism evidence="4 5">
    <name type="scientific">Panacibacter microcysteis</name>
    <dbReference type="NCBI Taxonomy" id="2793269"/>
    <lineage>
        <taxon>Bacteria</taxon>
        <taxon>Pseudomonadati</taxon>
        <taxon>Bacteroidota</taxon>
        <taxon>Chitinophagia</taxon>
        <taxon>Chitinophagales</taxon>
        <taxon>Chitinophagaceae</taxon>
        <taxon>Panacibacter</taxon>
    </lineage>
</organism>
<dbReference type="Pfam" id="PF04397">
    <property type="entry name" value="LytTR"/>
    <property type="match status" value="1"/>
</dbReference>
<feature type="modified residue" description="4-aspartylphosphate" evidence="1">
    <location>
        <position position="55"/>
    </location>
</feature>
<dbReference type="EMBL" id="JADWYR010000001">
    <property type="protein sequence ID" value="MBG9376228.1"/>
    <property type="molecule type" value="Genomic_DNA"/>
</dbReference>
<comment type="caution">
    <text evidence="4">The sequence shown here is derived from an EMBL/GenBank/DDBJ whole genome shotgun (WGS) entry which is preliminary data.</text>
</comment>
<dbReference type="RefSeq" id="WP_196990245.1">
    <property type="nucleotide sequence ID" value="NZ_JADWYR010000001.1"/>
</dbReference>
<dbReference type="SMART" id="SM00448">
    <property type="entry name" value="REC"/>
    <property type="match status" value="1"/>
</dbReference>
<evidence type="ECO:0000313" key="4">
    <source>
        <dbReference type="EMBL" id="MBG9376228.1"/>
    </source>
</evidence>
<keyword evidence="1" id="KW-0597">Phosphoprotein</keyword>
<accession>A0A931GWE4</accession>
<dbReference type="GO" id="GO:0003677">
    <property type="term" value="F:DNA binding"/>
    <property type="evidence" value="ECO:0007669"/>
    <property type="project" value="InterPro"/>
</dbReference>
<evidence type="ECO:0000256" key="1">
    <source>
        <dbReference type="PROSITE-ProRule" id="PRU00169"/>
    </source>
</evidence>
<dbReference type="InterPro" id="IPR001789">
    <property type="entry name" value="Sig_transdc_resp-reg_receiver"/>
</dbReference>
<evidence type="ECO:0000259" key="2">
    <source>
        <dbReference type="PROSITE" id="PS50110"/>
    </source>
</evidence>
<dbReference type="InterPro" id="IPR007492">
    <property type="entry name" value="LytTR_DNA-bd_dom"/>
</dbReference>